<evidence type="ECO:0000313" key="1">
    <source>
        <dbReference type="EMBL" id="EGY29450.1"/>
    </source>
</evidence>
<name>G2GXT3_9ENTR</name>
<sequence>MLIKTIFALAHPQKNKPVYGLSQDSKGNFVLIELLTVTAGKLSQDEEATFINKMQEASSGMNFEALMANLHQQATIKISATES</sequence>
<reference evidence="1 2" key="1">
    <citation type="journal article" date="2012" name="Genome Res.">
        <title>Genomic basis of endosymbiont-conferred protection against an insect parasitoid.</title>
        <authorList>
            <person name="Hansen A.K."/>
            <person name="Vorburger C."/>
            <person name="Moran N.A."/>
        </authorList>
    </citation>
    <scope>NUCLEOTIDE SEQUENCE [LARGE SCALE GENOMIC DNA]</scope>
    <source>
        <strain evidence="2">R5.15</strain>
    </source>
</reference>
<accession>G2GXT3</accession>
<keyword evidence="2" id="KW-1185">Reference proteome</keyword>
<gene>
    <name evidence="1" type="ORF">Rin_00005770</name>
</gene>
<organism evidence="1 2">
    <name type="scientific">Candidatus Regiella insecticola 5.15</name>
    <dbReference type="NCBI Taxonomy" id="1005043"/>
    <lineage>
        <taxon>Bacteria</taxon>
        <taxon>Pseudomonadati</taxon>
        <taxon>Pseudomonadota</taxon>
        <taxon>Gammaproteobacteria</taxon>
        <taxon>Enterobacterales</taxon>
        <taxon>Enterobacteriaceae</taxon>
        <taxon>aphid secondary symbionts</taxon>
        <taxon>Candidatus Regiella</taxon>
    </lineage>
</organism>
<dbReference type="AlphaFoldDB" id="G2GXT3"/>
<proteinExistence type="predicted"/>
<evidence type="ECO:0000313" key="2">
    <source>
        <dbReference type="Proteomes" id="UP000004116"/>
    </source>
</evidence>
<protein>
    <submittedName>
        <fullName evidence="1">Uncharacterized protein</fullName>
    </submittedName>
</protein>
<dbReference type="EMBL" id="AGCA01000127">
    <property type="protein sequence ID" value="EGY29450.1"/>
    <property type="molecule type" value="Genomic_DNA"/>
</dbReference>
<dbReference type="Proteomes" id="UP000004116">
    <property type="component" value="Unassembled WGS sequence"/>
</dbReference>
<comment type="caution">
    <text evidence="1">The sequence shown here is derived from an EMBL/GenBank/DDBJ whole genome shotgun (WGS) entry which is preliminary data.</text>
</comment>